<comment type="caution">
    <text evidence="4">The sequence shown here is derived from an EMBL/GenBank/DDBJ whole genome shotgun (WGS) entry which is preliminary data.</text>
</comment>
<evidence type="ECO:0000313" key="4">
    <source>
        <dbReference type="EMBL" id="KAJ4455936.1"/>
    </source>
</evidence>
<organism evidence="4 5">
    <name type="scientific">Paratrimastix pyriformis</name>
    <dbReference type="NCBI Taxonomy" id="342808"/>
    <lineage>
        <taxon>Eukaryota</taxon>
        <taxon>Metamonada</taxon>
        <taxon>Preaxostyla</taxon>
        <taxon>Paratrimastigidae</taxon>
        <taxon>Paratrimastix</taxon>
    </lineage>
</organism>
<dbReference type="InterPro" id="IPR003613">
    <property type="entry name" value="Ubox_domain"/>
</dbReference>
<feature type="region of interest" description="Disordered" evidence="2">
    <location>
        <begin position="61"/>
        <end position="99"/>
    </location>
</feature>
<dbReference type="SMART" id="SM00504">
    <property type="entry name" value="Ubox"/>
    <property type="match status" value="1"/>
</dbReference>
<protein>
    <recommendedName>
        <fullName evidence="3">U-box domain-containing protein</fullName>
    </recommendedName>
</protein>
<dbReference type="InterPro" id="IPR013083">
    <property type="entry name" value="Znf_RING/FYVE/PHD"/>
</dbReference>
<gene>
    <name evidence="4" type="ORF">PAPYR_9020</name>
</gene>
<keyword evidence="1" id="KW-0175">Coiled coil</keyword>
<evidence type="ECO:0000313" key="5">
    <source>
        <dbReference type="Proteomes" id="UP001141327"/>
    </source>
</evidence>
<proteinExistence type="predicted"/>
<dbReference type="EMBL" id="JAPMOS010000088">
    <property type="protein sequence ID" value="KAJ4455936.1"/>
    <property type="molecule type" value="Genomic_DNA"/>
</dbReference>
<feature type="region of interest" description="Disordered" evidence="2">
    <location>
        <begin position="1212"/>
        <end position="1257"/>
    </location>
</feature>
<dbReference type="Pfam" id="PF04564">
    <property type="entry name" value="U-box"/>
    <property type="match status" value="1"/>
</dbReference>
<feature type="domain" description="U-box" evidence="3">
    <location>
        <begin position="1312"/>
        <end position="1348"/>
    </location>
</feature>
<keyword evidence="5" id="KW-1185">Reference proteome</keyword>
<feature type="compositionally biased region" description="Acidic residues" evidence="2">
    <location>
        <begin position="606"/>
        <end position="616"/>
    </location>
</feature>
<feature type="region of interest" description="Disordered" evidence="2">
    <location>
        <begin position="943"/>
        <end position="969"/>
    </location>
</feature>
<accession>A0ABQ8U9E1</accession>
<dbReference type="PROSITE" id="PS51698">
    <property type="entry name" value="U_BOX"/>
    <property type="match status" value="1"/>
</dbReference>
<dbReference type="Gene3D" id="3.30.40.10">
    <property type="entry name" value="Zinc/RING finger domain, C3HC4 (zinc finger)"/>
    <property type="match status" value="1"/>
</dbReference>
<sequence>MRAEADLSLLDDVDDVDAEPDPEYWNPLLRQSRSSAPTANLFGGLPEYSIYRPGASQNDLSALLSSDPFSRSGPRRLQMPPPRSPSPRPSDGPTHYTNLTSTQLSCNGPVPSPRRAHCACTLNGGLVIFGGSIRTGPSQAAQAVNDLWQLSPEGHDSFRWHQLLARGPAPSPRHYHSGIAWGESRLVVYGGSDLSASPEFDRSCWIYDAEAHTWAERKPNEPQICPPGRRAHSAVFFDSPENGVFGKGEKMIVFGGWDCRQYFDDLLVYDLARDVWCQLVPPTPLHPRPSPRASHSACVVGTDMFVFGGILADSSYTAELWVLDLVTGHWTRAGSGCPLPLQPVRLEAEQPPHGRPLEEEVLQTDLLEPAPRAGHRMVALDGRNPVVVAGRGREGRFGDAWMYLVSQNLWLPLAPPDTFPRSQCASLCPVPAAPDSPSASGDPEPGGKALLPRGRLFGGDLGATDTNAVYEFAIGFVSPLVYLHADRAVTWEASCNRGGLLCEIRTVPAGHICFGPKRLSLKTERLSLEDNFPFGCYEVCVSLECAPSVRASLTIILGHPPAPAPISGPSGLPPQVGAPSGSAPRRGNKERDDGGGAEAGSKKDGCEEDLEEESDGSSDRDDDKPAPATRDGTNAASSSESSQEETGSVVAPDAAASGGEKDELTGGPPDLALLFRALGPAFDLLGIYDDMAPRLLPDSAAPGHAAPALRSAKFVAGLRDWAAEGQPARPADRPCLGEADLPDLLGVKPISMPPSANRLPARYHAALLEFLGQCLWPDAEAAWRLSEARAECGRRGAAVATEAEELRGVEEKTPLGARGTPALPLSEYKSLIGRLEPLRGSSLAHLHQWRQALHGLGCLLCPDSEFARSVPAPGPLASAHPATAGSDEAAALPAAAGEGATAGPPASPAPSARTPSTAAAAPPAPATPSPAAAGDALLAAASPQDPAVSAAGAPPVPATPVGTPATASAPVGEEPLRKLLGIAAQGSASPAASQAPLGVPAGWQAVRGRVEDEVGRSRAAARQIEENLNEIEERHQRQLQRRAAVSHRIEKLRAKLRRAEEEEQRLAAALGTYDQEAPIRREVVSLVRASRAQWSLAQAHADALLGEYRQLVETLTGCYRDSLALEANVARANLAGLAKERFVRRKALDRVRAEYSTCQDLLLFEDCDRLAAQQNQLLARLEAIGAEVAANQAALAQIGAVTGILGTAAPPAGVTPPLEDRASECSPTSSTPPGRTPADDEATESGVSSAVTPAPEADDPVALLAARARAECKSLQCQRELDEANTRRAVAESLADELDDQLRRLKRLVPDEVPPEFCCPITQEIMSDCVVASDGETYERVAITRWLQQNARSPLHGTPMSSGQLLFPNRSLWRPLAGLAAQKRLIDDFKLKYEPLLADGGDLPEATKPPQTQGPASPS</sequence>
<dbReference type="PANTHER" id="PTHR23244">
    <property type="entry name" value="KELCH REPEAT DOMAIN"/>
    <property type="match status" value="1"/>
</dbReference>
<dbReference type="InterPro" id="IPR015915">
    <property type="entry name" value="Kelch-typ_b-propeller"/>
</dbReference>
<dbReference type="PANTHER" id="PTHR23244:SF471">
    <property type="entry name" value="GUANINE NUCLEOTIDE-BINDING PROTEIN SUBUNIT BETA 1-RELATED"/>
    <property type="match status" value="1"/>
</dbReference>
<feature type="region of interest" description="Disordered" evidence="2">
    <location>
        <begin position="1399"/>
        <end position="1419"/>
    </location>
</feature>
<dbReference type="Pfam" id="PF24681">
    <property type="entry name" value="Kelch_KLHDC2_KLHL20_DRC7"/>
    <property type="match status" value="2"/>
</dbReference>
<dbReference type="CDD" id="cd16655">
    <property type="entry name" value="RING-Ubox_WDSUB1-like"/>
    <property type="match status" value="1"/>
</dbReference>
<feature type="region of interest" description="Disordered" evidence="2">
    <location>
        <begin position="893"/>
        <end position="931"/>
    </location>
</feature>
<feature type="coiled-coil region" evidence="1">
    <location>
        <begin position="1014"/>
        <end position="1076"/>
    </location>
</feature>
<reference evidence="4" key="1">
    <citation type="journal article" date="2022" name="bioRxiv">
        <title>Genomics of Preaxostyla Flagellates Illuminates Evolutionary Transitions and the Path Towards Mitochondrial Loss.</title>
        <authorList>
            <person name="Novak L.V.F."/>
            <person name="Treitli S.C."/>
            <person name="Pyrih J."/>
            <person name="Halakuc P."/>
            <person name="Pipaliya S.V."/>
            <person name="Vacek V."/>
            <person name="Brzon O."/>
            <person name="Soukal P."/>
            <person name="Eme L."/>
            <person name="Dacks J.B."/>
            <person name="Karnkowska A."/>
            <person name="Elias M."/>
            <person name="Hampl V."/>
        </authorList>
    </citation>
    <scope>NUCLEOTIDE SEQUENCE</scope>
    <source>
        <strain evidence="4">RCP-MX</strain>
    </source>
</reference>
<feature type="compositionally biased region" description="Basic and acidic residues" evidence="2">
    <location>
        <begin position="587"/>
        <end position="605"/>
    </location>
</feature>
<feature type="compositionally biased region" description="Pro residues" evidence="2">
    <location>
        <begin position="79"/>
        <end position="90"/>
    </location>
</feature>
<dbReference type="SUPFAM" id="SSF117281">
    <property type="entry name" value="Kelch motif"/>
    <property type="match status" value="1"/>
</dbReference>
<feature type="compositionally biased region" description="Polar residues" evidence="2">
    <location>
        <begin position="1409"/>
        <end position="1419"/>
    </location>
</feature>
<feature type="region of interest" description="Disordered" evidence="2">
    <location>
        <begin position="565"/>
        <end position="664"/>
    </location>
</feature>
<dbReference type="Proteomes" id="UP001141327">
    <property type="component" value="Unassembled WGS sequence"/>
</dbReference>
<evidence type="ECO:0000256" key="1">
    <source>
        <dbReference type="SAM" id="Coils"/>
    </source>
</evidence>
<feature type="compositionally biased region" description="Acidic residues" evidence="2">
    <location>
        <begin position="9"/>
        <end position="22"/>
    </location>
</feature>
<dbReference type="SUPFAM" id="SSF57850">
    <property type="entry name" value="RING/U-box"/>
    <property type="match status" value="1"/>
</dbReference>
<feature type="coiled-coil region" evidence="1">
    <location>
        <begin position="1265"/>
        <end position="1308"/>
    </location>
</feature>
<name>A0ABQ8U9E1_9EUKA</name>
<dbReference type="Gene3D" id="2.120.10.80">
    <property type="entry name" value="Kelch-type beta propeller"/>
    <property type="match status" value="2"/>
</dbReference>
<feature type="region of interest" description="Disordered" evidence="2">
    <location>
        <begin position="1"/>
        <end position="30"/>
    </location>
</feature>
<feature type="compositionally biased region" description="Low complexity" evidence="2">
    <location>
        <begin position="893"/>
        <end position="921"/>
    </location>
</feature>
<evidence type="ECO:0000259" key="3">
    <source>
        <dbReference type="PROSITE" id="PS51698"/>
    </source>
</evidence>
<evidence type="ECO:0000256" key="2">
    <source>
        <dbReference type="SAM" id="MobiDB-lite"/>
    </source>
</evidence>